<feature type="transmembrane region" description="Helical" evidence="8">
    <location>
        <begin position="108"/>
        <end position="129"/>
    </location>
</feature>
<dbReference type="NCBIfam" id="TIGR03426">
    <property type="entry name" value="shape_MreD"/>
    <property type="match status" value="1"/>
</dbReference>
<evidence type="ECO:0000256" key="2">
    <source>
        <dbReference type="ARBA" id="ARBA00007776"/>
    </source>
</evidence>
<reference evidence="10" key="1">
    <citation type="submission" date="2019-07" db="EMBL/GenBank/DDBJ databases">
        <title>Chitinimonas sp. nov., isolated from Ny-Alesund, arctica soil.</title>
        <authorList>
            <person name="Xu Q."/>
            <person name="Peng F."/>
        </authorList>
    </citation>
    <scope>NUCLEOTIDE SEQUENCE [LARGE SCALE GENOMIC DNA]</scope>
    <source>
        <strain evidence="10">R3-44</strain>
    </source>
</reference>
<proteinExistence type="inferred from homology"/>
<comment type="similarity">
    <text evidence="2">Belongs to the MreD family.</text>
</comment>
<evidence type="ECO:0000256" key="3">
    <source>
        <dbReference type="ARBA" id="ARBA00022475"/>
    </source>
</evidence>
<keyword evidence="5" id="KW-0133">Cell shape</keyword>
<protein>
    <submittedName>
        <fullName evidence="9">Rod shape-determining protein MreD</fullName>
    </submittedName>
</protein>
<gene>
    <name evidence="9" type="primary">mreD</name>
    <name evidence="9" type="ORF">FNU76_10895</name>
</gene>
<dbReference type="RefSeq" id="WP_144278224.1">
    <property type="nucleotide sequence ID" value="NZ_CP041730.1"/>
</dbReference>
<evidence type="ECO:0000256" key="4">
    <source>
        <dbReference type="ARBA" id="ARBA00022692"/>
    </source>
</evidence>
<dbReference type="OrthoDB" id="5297408at2"/>
<evidence type="ECO:0000256" key="8">
    <source>
        <dbReference type="SAM" id="Phobius"/>
    </source>
</evidence>
<feature type="transmembrane region" description="Helical" evidence="8">
    <location>
        <begin position="135"/>
        <end position="152"/>
    </location>
</feature>
<dbReference type="InterPro" id="IPR007227">
    <property type="entry name" value="Cell_shape_determining_MreD"/>
</dbReference>
<evidence type="ECO:0000256" key="5">
    <source>
        <dbReference type="ARBA" id="ARBA00022960"/>
    </source>
</evidence>
<dbReference type="PANTHER" id="PTHR37484:SF1">
    <property type="entry name" value="ROD SHAPE-DETERMINING PROTEIN MRED"/>
    <property type="match status" value="1"/>
</dbReference>
<name>A0A516SFE7_9NEIS</name>
<dbReference type="Proteomes" id="UP000317550">
    <property type="component" value="Chromosome"/>
</dbReference>
<accession>A0A516SFE7</accession>
<evidence type="ECO:0000256" key="7">
    <source>
        <dbReference type="ARBA" id="ARBA00023136"/>
    </source>
</evidence>
<organism evidence="9 10">
    <name type="scientific">Chitinimonas arctica</name>
    <dbReference type="NCBI Taxonomy" id="2594795"/>
    <lineage>
        <taxon>Bacteria</taxon>
        <taxon>Pseudomonadati</taxon>
        <taxon>Pseudomonadota</taxon>
        <taxon>Betaproteobacteria</taxon>
        <taxon>Neisseriales</taxon>
        <taxon>Chitinibacteraceae</taxon>
        <taxon>Chitinimonas</taxon>
    </lineage>
</organism>
<dbReference type="KEGG" id="cari:FNU76_10895"/>
<feature type="transmembrane region" description="Helical" evidence="8">
    <location>
        <begin position="12"/>
        <end position="33"/>
    </location>
</feature>
<evidence type="ECO:0000256" key="6">
    <source>
        <dbReference type="ARBA" id="ARBA00022989"/>
    </source>
</evidence>
<keyword evidence="4 8" id="KW-0812">Transmembrane</keyword>
<dbReference type="Pfam" id="PF04093">
    <property type="entry name" value="MreD"/>
    <property type="match status" value="1"/>
</dbReference>
<evidence type="ECO:0000256" key="1">
    <source>
        <dbReference type="ARBA" id="ARBA00004651"/>
    </source>
</evidence>
<dbReference type="GO" id="GO:0008360">
    <property type="term" value="P:regulation of cell shape"/>
    <property type="evidence" value="ECO:0007669"/>
    <property type="project" value="UniProtKB-KW"/>
</dbReference>
<dbReference type="PANTHER" id="PTHR37484">
    <property type="entry name" value="ROD SHAPE-DETERMINING PROTEIN MRED"/>
    <property type="match status" value="1"/>
</dbReference>
<keyword evidence="3" id="KW-1003">Cell membrane</keyword>
<sequence length="170" mass="18927">MPVSSQLLKPVKLRFILFSFGLALTMALIPWGATARALLPDFVALTLLYWCMNQPRHVGVGWAFWLGLLMDIADGNVFGQHGLAFCLTSWFVTAKHRQLGMFPIWQQALYVAPLLLANQCIMLVVRLATGSAFPGWSYFLGTLAGTLCWPLLSQVFQLPQRVDKAAEIQS</sequence>
<evidence type="ECO:0000313" key="9">
    <source>
        <dbReference type="EMBL" id="QDQ26830.1"/>
    </source>
</evidence>
<dbReference type="AlphaFoldDB" id="A0A516SFE7"/>
<dbReference type="EMBL" id="CP041730">
    <property type="protein sequence ID" value="QDQ26830.1"/>
    <property type="molecule type" value="Genomic_DNA"/>
</dbReference>
<keyword evidence="10" id="KW-1185">Reference proteome</keyword>
<keyword evidence="6 8" id="KW-1133">Transmembrane helix</keyword>
<comment type="subcellular location">
    <subcellularLocation>
        <location evidence="1">Cell membrane</location>
        <topology evidence="1">Multi-pass membrane protein</topology>
    </subcellularLocation>
</comment>
<dbReference type="PIRSF" id="PIRSF018472">
    <property type="entry name" value="MreD_proteobac"/>
    <property type="match status" value="1"/>
</dbReference>
<evidence type="ECO:0000313" key="10">
    <source>
        <dbReference type="Proteomes" id="UP000317550"/>
    </source>
</evidence>
<dbReference type="GO" id="GO:0005886">
    <property type="term" value="C:plasma membrane"/>
    <property type="evidence" value="ECO:0007669"/>
    <property type="project" value="UniProtKB-SubCell"/>
</dbReference>
<keyword evidence="7 8" id="KW-0472">Membrane</keyword>
<dbReference type="InterPro" id="IPR026034">
    <property type="entry name" value="MreD_proteobac"/>
</dbReference>